<dbReference type="GO" id="GO:0006506">
    <property type="term" value="P:GPI anchor biosynthetic process"/>
    <property type="evidence" value="ECO:0007669"/>
    <property type="project" value="UniProtKB-UniPathway"/>
</dbReference>
<reference evidence="13" key="1">
    <citation type="submission" date="2016-06" db="UniProtKB">
        <authorList>
            <consortium name="WormBaseParasite"/>
        </authorList>
    </citation>
    <scope>IDENTIFICATION</scope>
</reference>
<evidence type="ECO:0000313" key="13">
    <source>
        <dbReference type="WBParaSite" id="ECPE_0001834801-mRNA-1"/>
    </source>
</evidence>
<dbReference type="InterPro" id="IPR013233">
    <property type="entry name" value="PIG-X/PBN1"/>
</dbReference>
<accession>A0A183BGG3</accession>
<evidence type="ECO:0000256" key="4">
    <source>
        <dbReference type="ARBA" id="ARBA00022502"/>
    </source>
</evidence>
<keyword evidence="5 10" id="KW-0812">Transmembrane</keyword>
<dbReference type="Pfam" id="PF08320">
    <property type="entry name" value="PIG-X"/>
    <property type="match status" value="1"/>
</dbReference>
<evidence type="ECO:0000256" key="10">
    <source>
        <dbReference type="RuleBase" id="RU366056"/>
    </source>
</evidence>
<keyword evidence="9" id="KW-0325">Glycoprotein</keyword>
<reference evidence="11 12" key="2">
    <citation type="submission" date="2018-11" db="EMBL/GenBank/DDBJ databases">
        <authorList>
            <consortium name="Pathogen Informatics"/>
        </authorList>
    </citation>
    <scope>NUCLEOTIDE SEQUENCE [LARGE SCALE GENOMIC DNA]</scope>
    <source>
        <strain evidence="11 12">Egypt</strain>
    </source>
</reference>
<dbReference type="OrthoDB" id="5546453at2759"/>
<organism evidence="13">
    <name type="scientific">Echinostoma caproni</name>
    <dbReference type="NCBI Taxonomy" id="27848"/>
    <lineage>
        <taxon>Eukaryota</taxon>
        <taxon>Metazoa</taxon>
        <taxon>Spiralia</taxon>
        <taxon>Lophotrochozoa</taxon>
        <taxon>Platyhelminthes</taxon>
        <taxon>Trematoda</taxon>
        <taxon>Digenea</taxon>
        <taxon>Plagiorchiida</taxon>
        <taxon>Echinostomata</taxon>
        <taxon>Echinostomatoidea</taxon>
        <taxon>Echinostomatidae</taxon>
        <taxon>Echinostoma</taxon>
    </lineage>
</organism>
<name>A0A183BGG3_9TREM</name>
<feature type="transmembrane region" description="Helical" evidence="10">
    <location>
        <begin position="160"/>
        <end position="180"/>
    </location>
</feature>
<keyword evidence="12" id="KW-1185">Reference proteome</keyword>
<evidence type="ECO:0000256" key="2">
    <source>
        <dbReference type="ARBA" id="ARBA00004687"/>
    </source>
</evidence>
<evidence type="ECO:0000256" key="6">
    <source>
        <dbReference type="ARBA" id="ARBA00022824"/>
    </source>
</evidence>
<evidence type="ECO:0000313" key="11">
    <source>
        <dbReference type="EMBL" id="VDP96044.1"/>
    </source>
</evidence>
<evidence type="ECO:0000256" key="7">
    <source>
        <dbReference type="ARBA" id="ARBA00022989"/>
    </source>
</evidence>
<comment type="function">
    <text evidence="10">Stabilizing subunit of the glycosylphosphatidylinositol-mannosyltransferase I complex which catalyzes the transfer of the first mannose, via an alpha-1,4 bond from a dolichol-phosphate-mannose (Dol-P-Man) to the glucosaminyl acyl phosphatidylinositol (GlcN-(acyl)PI) intermediate to generate alpha-D-Man-(1-&gt;4)-alpha-D-GlcN-(1-&gt;6)-(1-radyl,2-acyl-sn-glycero-3-phospho)-2-acyl-inositol and participates in the sixth step of the glycosylphosphatidylinositol-anchor biosynthesis. Probably acts by stabilizing the mannosyltransferase PIGM.</text>
</comment>
<sequence length="181" mass="20223">MFLISAAFYVDPYELAMRQPGLNFTLHKPRSRGNDSSVLGRWLSWFSGSEPPTDDTVPDLMEVPMNRSEVDVEAPAWMSDAMTLCVHPPKTSATHDQSYPVVLEVPMHIRYRLPKDDDTSIDRTALAHPTVKCDDGFEYNTWNSVPPFELPVPVPPTSDLLFVMPVTILLLTVGVIVLLVA</sequence>
<keyword evidence="4 10" id="KW-0337">GPI-anchor biosynthesis</keyword>
<dbReference type="Proteomes" id="UP000272942">
    <property type="component" value="Unassembled WGS sequence"/>
</dbReference>
<comment type="similarity">
    <text evidence="3 10">Belongs to the PIGX family.</text>
</comment>
<evidence type="ECO:0000256" key="1">
    <source>
        <dbReference type="ARBA" id="ARBA00004389"/>
    </source>
</evidence>
<keyword evidence="6 10" id="KW-0256">Endoplasmic reticulum</keyword>
<keyword evidence="8 10" id="KW-0472">Membrane</keyword>
<gene>
    <name evidence="11" type="ORF">ECPE_LOCUS18298</name>
</gene>
<dbReference type="EMBL" id="UZAN01076794">
    <property type="protein sequence ID" value="VDP96044.1"/>
    <property type="molecule type" value="Genomic_DNA"/>
</dbReference>
<evidence type="ECO:0000313" key="12">
    <source>
        <dbReference type="Proteomes" id="UP000272942"/>
    </source>
</evidence>
<evidence type="ECO:0000256" key="5">
    <source>
        <dbReference type="ARBA" id="ARBA00022692"/>
    </source>
</evidence>
<dbReference type="AlphaFoldDB" id="A0A183BGG3"/>
<comment type="pathway">
    <text evidence="2 10">Glycolipid biosynthesis; glycosylphosphatidylinositol-anchor biosynthesis.</text>
</comment>
<evidence type="ECO:0000256" key="8">
    <source>
        <dbReference type="ARBA" id="ARBA00023136"/>
    </source>
</evidence>
<evidence type="ECO:0000256" key="9">
    <source>
        <dbReference type="ARBA" id="ARBA00023180"/>
    </source>
</evidence>
<dbReference type="UniPathway" id="UPA00196"/>
<comment type="subcellular location">
    <subcellularLocation>
        <location evidence="1 10">Endoplasmic reticulum membrane</location>
        <topology evidence="1 10">Single-pass membrane protein</topology>
    </subcellularLocation>
</comment>
<evidence type="ECO:0000256" key="3">
    <source>
        <dbReference type="ARBA" id="ARBA00010345"/>
    </source>
</evidence>
<dbReference type="GO" id="GO:0005789">
    <property type="term" value="C:endoplasmic reticulum membrane"/>
    <property type="evidence" value="ECO:0007669"/>
    <property type="project" value="UniProtKB-SubCell"/>
</dbReference>
<proteinExistence type="inferred from homology"/>
<protein>
    <recommendedName>
        <fullName evidence="10">Phosphatidylinositol-glycan biosynthesis class X protein</fullName>
    </recommendedName>
</protein>
<dbReference type="WBParaSite" id="ECPE_0001834801-mRNA-1">
    <property type="protein sequence ID" value="ECPE_0001834801-mRNA-1"/>
    <property type="gene ID" value="ECPE_0001834801"/>
</dbReference>
<keyword evidence="7 10" id="KW-1133">Transmembrane helix</keyword>